<evidence type="ECO:0000256" key="1">
    <source>
        <dbReference type="ARBA" id="ARBA00022598"/>
    </source>
</evidence>
<keyword evidence="5" id="KW-0460">Magnesium</keyword>
<dbReference type="GO" id="GO:0046872">
    <property type="term" value="F:metal ion binding"/>
    <property type="evidence" value="ECO:0007669"/>
    <property type="project" value="UniProtKB-KW"/>
</dbReference>
<evidence type="ECO:0000313" key="8">
    <source>
        <dbReference type="Proteomes" id="UP000182836"/>
    </source>
</evidence>
<dbReference type="GO" id="GO:0016874">
    <property type="term" value="F:ligase activity"/>
    <property type="evidence" value="ECO:0007669"/>
    <property type="project" value="UniProtKB-KW"/>
</dbReference>
<evidence type="ECO:0000259" key="6">
    <source>
        <dbReference type="Pfam" id="PF03738"/>
    </source>
</evidence>
<organism evidence="7 8">
    <name type="scientific">Aneurinibacillus migulanus</name>
    <name type="common">Bacillus migulanus</name>
    <dbReference type="NCBI Taxonomy" id="47500"/>
    <lineage>
        <taxon>Bacteria</taxon>
        <taxon>Bacillati</taxon>
        <taxon>Bacillota</taxon>
        <taxon>Bacilli</taxon>
        <taxon>Bacillales</taxon>
        <taxon>Paenibacillaceae</taxon>
        <taxon>Aneurinibacillus group</taxon>
        <taxon>Aneurinibacillus</taxon>
    </lineage>
</organism>
<evidence type="ECO:0000256" key="5">
    <source>
        <dbReference type="ARBA" id="ARBA00022842"/>
    </source>
</evidence>
<dbReference type="SUPFAM" id="SSF56059">
    <property type="entry name" value="Glutathione synthetase ATP-binding domain-like"/>
    <property type="match status" value="1"/>
</dbReference>
<reference evidence="7 8" key="1">
    <citation type="submission" date="2016-10" db="EMBL/GenBank/DDBJ databases">
        <authorList>
            <person name="de Groot N.N."/>
        </authorList>
    </citation>
    <scope>NUCLEOTIDE SEQUENCE [LARGE SCALE GENOMIC DNA]</scope>
    <source>
        <strain evidence="7 8">DSM 2895</strain>
    </source>
</reference>
<dbReference type="Pfam" id="PF03738">
    <property type="entry name" value="GSP_synth"/>
    <property type="match status" value="1"/>
</dbReference>
<proteinExistence type="predicted"/>
<keyword evidence="4" id="KW-0067">ATP-binding</keyword>
<dbReference type="InterPro" id="IPR005494">
    <property type="entry name" value="GSPS_pre-ATP-grasp-like_dom"/>
</dbReference>
<evidence type="ECO:0000256" key="3">
    <source>
        <dbReference type="ARBA" id="ARBA00022741"/>
    </source>
</evidence>
<protein>
    <submittedName>
        <fullName evidence="7">Glutathionylspermidine synthase preATP-grasp</fullName>
    </submittedName>
</protein>
<keyword evidence="3" id="KW-0547">Nucleotide-binding</keyword>
<dbReference type="GO" id="GO:0005524">
    <property type="term" value="F:ATP binding"/>
    <property type="evidence" value="ECO:0007669"/>
    <property type="project" value="UniProtKB-KW"/>
</dbReference>
<dbReference type="EMBL" id="FNED01000041">
    <property type="protein sequence ID" value="SDK15781.1"/>
    <property type="molecule type" value="Genomic_DNA"/>
</dbReference>
<accession>A0A1G8ZL75</accession>
<keyword evidence="1" id="KW-0436">Ligase</keyword>
<dbReference type="AlphaFoldDB" id="A0A1G8ZL75"/>
<evidence type="ECO:0000256" key="4">
    <source>
        <dbReference type="ARBA" id="ARBA00022840"/>
    </source>
</evidence>
<feature type="domain" description="Glutathionylspermidine synthase pre-ATP-grasp-like" evidence="6">
    <location>
        <begin position="24"/>
        <end position="412"/>
    </location>
</feature>
<dbReference type="Gene3D" id="3.30.1490.330">
    <property type="match status" value="1"/>
</dbReference>
<sequence>MRHAMEYEKRRAELYGPLREEGIFTWDWMYGEEYALADIYQITAREREELAKATECLGRVFARTASIVCQGSSELLAELGIPKEAWQAIRGTVWEEVPTVIGRFDFAQTPEGWKMLELNSDTPTGIVEAFYVNERACRFFGMKNPNEGMEQDLTGAFQNAVARYQKLGYSTDSIVFSALDWHEEDAGTTKYLLRQSGLEASFVALKDLRVYDDRLCMLTADGQHRTIDVLYRLHALEKLAEERDADGYPTGAHVLDIIARRRLAVINPPSAFVAQTKALQGLIWNLYEAGEFFTEEERETIGRYMLPTYFENRFAGNAPYAVKPIFGREGGGVTLYDVHNRIIEKDTEEFYWDQPMIYQRFAELSSITVKTMKGAYKGSLLWGSFIIDGCASAIVARAGGKITGNLSYYVPTGLI</sequence>
<keyword evidence="2" id="KW-0479">Metal-binding</keyword>
<dbReference type="InterPro" id="IPR016185">
    <property type="entry name" value="PreATP-grasp_dom_sf"/>
</dbReference>
<evidence type="ECO:0000313" key="7">
    <source>
        <dbReference type="EMBL" id="SDK15781.1"/>
    </source>
</evidence>
<name>A0A1G8ZL75_ANEMI</name>
<evidence type="ECO:0000256" key="2">
    <source>
        <dbReference type="ARBA" id="ARBA00022723"/>
    </source>
</evidence>
<dbReference type="Proteomes" id="UP000182836">
    <property type="component" value="Unassembled WGS sequence"/>
</dbReference>
<dbReference type="SUPFAM" id="SSF52440">
    <property type="entry name" value="PreATP-grasp domain"/>
    <property type="match status" value="1"/>
</dbReference>
<gene>
    <name evidence="7" type="ORF">SAMN04487909_14145</name>
</gene>